<keyword evidence="6" id="KW-0255">Endonuclease</keyword>
<keyword evidence="5" id="KW-0479">Metal-binding</keyword>
<protein>
    <recommendedName>
        <fullName evidence="3">ribonuclease H</fullName>
        <ecNumber evidence="3">3.1.26.4</ecNumber>
    </recommendedName>
</protein>
<proteinExistence type="inferred from homology"/>
<dbReference type="InterPro" id="IPR036397">
    <property type="entry name" value="RNaseH_sf"/>
</dbReference>
<dbReference type="Gene3D" id="3.30.420.10">
    <property type="entry name" value="Ribonuclease H-like superfamily/Ribonuclease H"/>
    <property type="match status" value="1"/>
</dbReference>
<dbReference type="Proteomes" id="UP001492380">
    <property type="component" value="Unassembled WGS sequence"/>
</dbReference>
<sequence length="245" mass="27560">MPPQSGCHLDGTGVFGRTLKFCPRLSSFSHDDLVLERSECRRFFLACCQHRDHVCHRHPLIFTDGSCLNNGTPAARAGYGVAIGQYEWDQHAIPADSSSKRTNNKAELAAASVGLMIAREDLRESLRLGISEVHDRQLIIACDSEHVVKGMTEWLPKWKRNNFKTSRGTTVENAEEFRGLDRIVTECENEGITVGFWRVPREYNTLADMLAREAAAKDGVQQEDVVGGVTREKIRERLRHHTQCG</sequence>
<evidence type="ECO:0000259" key="8">
    <source>
        <dbReference type="PROSITE" id="PS50879"/>
    </source>
</evidence>
<evidence type="ECO:0000313" key="9">
    <source>
        <dbReference type="EMBL" id="KAK8237781.1"/>
    </source>
</evidence>
<comment type="catalytic activity">
    <reaction evidence="1">
        <text>Endonucleolytic cleavage to 5'-phosphomonoester.</text>
        <dbReference type="EC" id="3.1.26.4"/>
    </reaction>
</comment>
<name>A0ABR1YS19_9PEZI</name>
<accession>A0ABR1YS19</accession>
<dbReference type="PANTHER" id="PTHR10642:SF26">
    <property type="entry name" value="RIBONUCLEASE H1"/>
    <property type="match status" value="1"/>
</dbReference>
<evidence type="ECO:0000256" key="3">
    <source>
        <dbReference type="ARBA" id="ARBA00012180"/>
    </source>
</evidence>
<evidence type="ECO:0000256" key="1">
    <source>
        <dbReference type="ARBA" id="ARBA00000077"/>
    </source>
</evidence>
<gene>
    <name evidence="9" type="ORF">HDK90DRAFT_549688</name>
</gene>
<dbReference type="PANTHER" id="PTHR10642">
    <property type="entry name" value="RIBONUCLEASE H1"/>
    <property type="match status" value="1"/>
</dbReference>
<evidence type="ECO:0000256" key="7">
    <source>
        <dbReference type="ARBA" id="ARBA00022801"/>
    </source>
</evidence>
<keyword evidence="7" id="KW-0378">Hydrolase</keyword>
<dbReference type="CDD" id="cd13934">
    <property type="entry name" value="RNase_H_Dikarya_like"/>
    <property type="match status" value="1"/>
</dbReference>
<feature type="domain" description="RNase H type-1" evidence="8">
    <location>
        <begin position="55"/>
        <end position="216"/>
    </location>
</feature>
<evidence type="ECO:0000313" key="10">
    <source>
        <dbReference type="Proteomes" id="UP001492380"/>
    </source>
</evidence>
<reference evidence="9 10" key="1">
    <citation type="submission" date="2024-04" db="EMBL/GenBank/DDBJ databases">
        <title>Phyllosticta paracitricarpa is synonymous to the EU quarantine fungus P. citricarpa based on phylogenomic analyses.</title>
        <authorList>
            <consortium name="Lawrence Berkeley National Laboratory"/>
            <person name="Van Ingen-Buijs V.A."/>
            <person name="Van Westerhoven A.C."/>
            <person name="Haridas S."/>
            <person name="Skiadas P."/>
            <person name="Martin F."/>
            <person name="Groenewald J.Z."/>
            <person name="Crous P.W."/>
            <person name="Seidl M.F."/>
        </authorList>
    </citation>
    <scope>NUCLEOTIDE SEQUENCE [LARGE SCALE GENOMIC DNA]</scope>
    <source>
        <strain evidence="9 10">CBS 123374</strain>
    </source>
</reference>
<dbReference type="PROSITE" id="PS50879">
    <property type="entry name" value="RNASE_H_1"/>
    <property type="match status" value="1"/>
</dbReference>
<dbReference type="EC" id="3.1.26.4" evidence="3"/>
<evidence type="ECO:0000256" key="6">
    <source>
        <dbReference type="ARBA" id="ARBA00022759"/>
    </source>
</evidence>
<keyword evidence="10" id="KW-1185">Reference proteome</keyword>
<comment type="similarity">
    <text evidence="2">Belongs to the RNase H family.</text>
</comment>
<dbReference type="InterPro" id="IPR002156">
    <property type="entry name" value="RNaseH_domain"/>
</dbReference>
<dbReference type="SUPFAM" id="SSF53098">
    <property type="entry name" value="Ribonuclease H-like"/>
    <property type="match status" value="1"/>
</dbReference>
<dbReference type="InterPro" id="IPR012337">
    <property type="entry name" value="RNaseH-like_sf"/>
</dbReference>
<evidence type="ECO:0000256" key="5">
    <source>
        <dbReference type="ARBA" id="ARBA00022723"/>
    </source>
</evidence>
<keyword evidence="4" id="KW-0540">Nuclease</keyword>
<comment type="caution">
    <text evidence="9">The sequence shown here is derived from an EMBL/GenBank/DDBJ whole genome shotgun (WGS) entry which is preliminary data.</text>
</comment>
<evidence type="ECO:0000256" key="4">
    <source>
        <dbReference type="ARBA" id="ARBA00022722"/>
    </source>
</evidence>
<dbReference type="InterPro" id="IPR050092">
    <property type="entry name" value="RNase_H"/>
</dbReference>
<organism evidence="9 10">
    <name type="scientific">Phyllosticta capitalensis</name>
    <dbReference type="NCBI Taxonomy" id="121624"/>
    <lineage>
        <taxon>Eukaryota</taxon>
        <taxon>Fungi</taxon>
        <taxon>Dikarya</taxon>
        <taxon>Ascomycota</taxon>
        <taxon>Pezizomycotina</taxon>
        <taxon>Dothideomycetes</taxon>
        <taxon>Dothideomycetes incertae sedis</taxon>
        <taxon>Botryosphaeriales</taxon>
        <taxon>Phyllostictaceae</taxon>
        <taxon>Phyllosticta</taxon>
    </lineage>
</organism>
<dbReference type="Pfam" id="PF00075">
    <property type="entry name" value="RNase_H"/>
    <property type="match status" value="1"/>
</dbReference>
<evidence type="ECO:0000256" key="2">
    <source>
        <dbReference type="ARBA" id="ARBA00005300"/>
    </source>
</evidence>
<dbReference type="EMBL" id="JBBWRZ010000004">
    <property type="protein sequence ID" value="KAK8237781.1"/>
    <property type="molecule type" value="Genomic_DNA"/>
</dbReference>